<evidence type="ECO:0000259" key="4">
    <source>
        <dbReference type="PROSITE" id="PS50995"/>
    </source>
</evidence>
<feature type="domain" description="HTH marR-type" evidence="4">
    <location>
        <begin position="1"/>
        <end position="151"/>
    </location>
</feature>
<dbReference type="OrthoDB" id="6462103at2"/>
<keyword evidence="6" id="KW-1185">Reference proteome</keyword>
<evidence type="ECO:0000313" key="5">
    <source>
        <dbReference type="EMBL" id="KMO87853.1"/>
    </source>
</evidence>
<protein>
    <recommendedName>
        <fullName evidence="4">HTH marR-type domain-containing protein</fullName>
    </recommendedName>
</protein>
<dbReference type="InterPro" id="IPR000835">
    <property type="entry name" value="HTH_MarR-typ"/>
</dbReference>
<dbReference type="InterPro" id="IPR036388">
    <property type="entry name" value="WH-like_DNA-bd_sf"/>
</dbReference>
<dbReference type="GO" id="GO:0003677">
    <property type="term" value="F:DNA binding"/>
    <property type="evidence" value="ECO:0007669"/>
    <property type="project" value="UniProtKB-KW"/>
</dbReference>
<dbReference type="EMBL" id="LEKT01000001">
    <property type="protein sequence ID" value="KMO87853.1"/>
    <property type="molecule type" value="Genomic_DNA"/>
</dbReference>
<evidence type="ECO:0000256" key="1">
    <source>
        <dbReference type="ARBA" id="ARBA00023015"/>
    </source>
</evidence>
<dbReference type="RefSeq" id="WP_048512812.1">
    <property type="nucleotide sequence ID" value="NZ_FUXD01000003.1"/>
</dbReference>
<name>A0A0J6X006_9FIRM</name>
<reference evidence="5 6" key="1">
    <citation type="submission" date="2015-06" db="EMBL/GenBank/DDBJ databases">
        <title>Draft genome sequence of beer spoilage bacterium Megasphaera cerevisiae type strain 20462.</title>
        <authorList>
            <person name="Kutumbaka K."/>
            <person name="Pasmowitz J."/>
            <person name="Mategko J."/>
            <person name="Reyes D."/>
            <person name="Friedrich A."/>
            <person name="Han S."/>
            <person name="Martens-Habbena W."/>
            <person name="Neal-McKinney J."/>
            <person name="Janagama H.K."/>
            <person name="Nadala C."/>
            <person name="Samadpour M."/>
        </authorList>
    </citation>
    <scope>NUCLEOTIDE SEQUENCE [LARGE SCALE GENOMIC DNA]</scope>
    <source>
        <strain evidence="5 6">DSM 20462</strain>
    </source>
</reference>
<keyword evidence="3" id="KW-0804">Transcription</keyword>
<dbReference type="PROSITE" id="PS50995">
    <property type="entry name" value="HTH_MARR_2"/>
    <property type="match status" value="1"/>
</dbReference>
<dbReference type="CDD" id="cd00090">
    <property type="entry name" value="HTH_ARSR"/>
    <property type="match status" value="1"/>
</dbReference>
<evidence type="ECO:0000313" key="6">
    <source>
        <dbReference type="Proteomes" id="UP000036503"/>
    </source>
</evidence>
<proteinExistence type="predicted"/>
<keyword evidence="1" id="KW-0805">Transcription regulation</keyword>
<evidence type="ECO:0000256" key="3">
    <source>
        <dbReference type="ARBA" id="ARBA00023163"/>
    </source>
</evidence>
<evidence type="ECO:0000256" key="2">
    <source>
        <dbReference type="ARBA" id="ARBA00023125"/>
    </source>
</evidence>
<gene>
    <name evidence="5" type="ORF">AB840_00245</name>
</gene>
<dbReference type="PANTHER" id="PTHR42756:SF1">
    <property type="entry name" value="TRANSCRIPTIONAL REPRESSOR OF EMRAB OPERON"/>
    <property type="match status" value="1"/>
</dbReference>
<dbReference type="AlphaFoldDB" id="A0A0J6X006"/>
<comment type="caution">
    <text evidence="5">The sequence shown here is derived from an EMBL/GenBank/DDBJ whole genome shotgun (WGS) entry which is preliminary data.</text>
</comment>
<dbReference type="Pfam" id="PF01047">
    <property type="entry name" value="MarR"/>
    <property type="match status" value="1"/>
</dbReference>
<organism evidence="5 6">
    <name type="scientific">Megasphaera cerevisiae DSM 20462</name>
    <dbReference type="NCBI Taxonomy" id="1122219"/>
    <lineage>
        <taxon>Bacteria</taxon>
        <taxon>Bacillati</taxon>
        <taxon>Bacillota</taxon>
        <taxon>Negativicutes</taxon>
        <taxon>Veillonellales</taxon>
        <taxon>Veillonellaceae</taxon>
        <taxon>Megasphaera</taxon>
    </lineage>
</organism>
<dbReference type="Gene3D" id="1.10.10.10">
    <property type="entry name" value="Winged helix-like DNA-binding domain superfamily/Winged helix DNA-binding domain"/>
    <property type="match status" value="1"/>
</dbReference>
<dbReference type="InterPro" id="IPR011991">
    <property type="entry name" value="ArsR-like_HTH"/>
</dbReference>
<dbReference type="PATRIC" id="fig|1122219.3.peg.53"/>
<sequence length="151" mass="17569">MDYSRIGFNFGMLNRRSQAYISHACQPWNIRYSEYVILMELYIRDGCSQDELARAMTTDKGLVARNIKTLEKKGLIRREQDEKDRRFKYIYLTDSAFSLHEALLDVLKKWILCITEGMDRILIEQTIQGLQIAAANASKINIENTKPDEEA</sequence>
<accession>A0A0J6X006</accession>
<dbReference type="InterPro" id="IPR036390">
    <property type="entry name" value="WH_DNA-bd_sf"/>
</dbReference>
<dbReference type="PANTHER" id="PTHR42756">
    <property type="entry name" value="TRANSCRIPTIONAL REGULATOR, MARR"/>
    <property type="match status" value="1"/>
</dbReference>
<dbReference type="InParanoid" id="A0A0J6X006"/>
<keyword evidence="2" id="KW-0238">DNA-binding</keyword>
<dbReference type="PRINTS" id="PR00598">
    <property type="entry name" value="HTHMARR"/>
</dbReference>
<dbReference type="Proteomes" id="UP000036503">
    <property type="component" value="Unassembled WGS sequence"/>
</dbReference>
<dbReference type="STRING" id="39029.BSR42_02645"/>
<dbReference type="SMART" id="SM00347">
    <property type="entry name" value="HTH_MARR"/>
    <property type="match status" value="1"/>
</dbReference>
<dbReference type="SUPFAM" id="SSF46785">
    <property type="entry name" value="Winged helix' DNA-binding domain"/>
    <property type="match status" value="1"/>
</dbReference>
<dbReference type="GO" id="GO:0003700">
    <property type="term" value="F:DNA-binding transcription factor activity"/>
    <property type="evidence" value="ECO:0007669"/>
    <property type="project" value="InterPro"/>
</dbReference>